<proteinExistence type="predicted"/>
<dbReference type="KEGG" id="nvn:NVIE_001130"/>
<protein>
    <submittedName>
        <fullName evidence="2">Putative transcriptional regulator</fullName>
    </submittedName>
</protein>
<dbReference type="EMBL" id="CP007536">
    <property type="protein sequence ID" value="AIC14295.1"/>
    <property type="molecule type" value="Genomic_DNA"/>
</dbReference>
<keyword evidence="3" id="KW-1185">Reference proteome</keyword>
<accession>A0A060HFZ8</accession>
<evidence type="ECO:0000259" key="1">
    <source>
        <dbReference type="Pfam" id="PF00382"/>
    </source>
</evidence>
<dbReference type="Proteomes" id="UP000027093">
    <property type="component" value="Chromosome"/>
</dbReference>
<organism evidence="2 3">
    <name type="scientific">Nitrososphaera viennensis EN76</name>
    <dbReference type="NCBI Taxonomy" id="926571"/>
    <lineage>
        <taxon>Archaea</taxon>
        <taxon>Nitrososphaerota</taxon>
        <taxon>Nitrososphaeria</taxon>
        <taxon>Nitrososphaerales</taxon>
        <taxon>Nitrososphaeraceae</taxon>
        <taxon>Nitrososphaera</taxon>
    </lineage>
</organism>
<evidence type="ECO:0000313" key="3">
    <source>
        <dbReference type="Proteomes" id="UP000027093"/>
    </source>
</evidence>
<dbReference type="AlphaFoldDB" id="A0A060HFZ8"/>
<dbReference type="SUPFAM" id="SSF46785">
    <property type="entry name" value="Winged helix' DNA-binding domain"/>
    <property type="match status" value="1"/>
</dbReference>
<reference evidence="2 3" key="1">
    <citation type="journal article" date="2014" name="Int. J. Syst. Evol. Microbiol.">
        <title>Nitrososphaera viennensis gen. nov., sp. nov., an aerobic and mesophilic, ammonia-oxidizing archaeon from soil and a member of the archaeal phylum Thaumarchaeota.</title>
        <authorList>
            <person name="Stieglmeier M."/>
            <person name="Klingl A."/>
            <person name="Alves R.J."/>
            <person name="Rittmann S.K."/>
            <person name="Melcher M."/>
            <person name="Leisch N."/>
            <person name="Schleper C."/>
        </authorList>
    </citation>
    <scope>NUCLEOTIDE SEQUENCE [LARGE SCALE GENOMIC DNA]</scope>
    <source>
        <strain evidence="2">EN76</strain>
    </source>
</reference>
<dbReference type="GO" id="GO:0017025">
    <property type="term" value="F:TBP-class protein binding"/>
    <property type="evidence" value="ECO:0007669"/>
    <property type="project" value="InterPro"/>
</dbReference>
<evidence type="ECO:0000313" key="2">
    <source>
        <dbReference type="EMBL" id="AIC14295.1"/>
    </source>
</evidence>
<dbReference type="RefSeq" id="WP_084790536.1">
    <property type="nucleotide sequence ID" value="NZ_CP007536.1"/>
</dbReference>
<dbReference type="InterPro" id="IPR036390">
    <property type="entry name" value="WH_DNA-bd_sf"/>
</dbReference>
<dbReference type="Pfam" id="PF00382">
    <property type="entry name" value="TFIIB"/>
    <property type="match status" value="1"/>
</dbReference>
<dbReference type="InterPro" id="IPR013150">
    <property type="entry name" value="TFIIB_cyclin"/>
</dbReference>
<sequence>MNPSAIALLKAVRDGASNPKELMNIIGIREWQFNNLVRDLANQDYIEKTDSSITFKANSKTILFRDVASKFDVEKLLHDSNELVFQNLTEPKTINNIQRLTGLSLRTVQRAISELESIGVVRRDEKGKVNLNRYFEPLYLYAEYLKTESEKKHVEPYAEIIYQDLARTLKKVPKGKRVDGELTGFSLFPDYGVEYHTTHDYYIEQDTPLQLAEALIHAVLAASKEQDKHGIVMAMIFYLKNKQKLDPLALRKVARDYMISDVWVDIEGYLRNTPVKNQNLFLPWQEFEEKARLYDIPTESYTLPVAYPDLFKDIGQNIPSETEAYLLGGENMRLKGLKPRTKDCDLVVQDERSFNHIVETLKKLGYTSVNKSRLSADDQRIAASDILEHPARSRVDIFTRIVARKLALSGRMKKRAKIEVHGKVKLGIMANEDVFLMKGLTLREGDVQDMARLAQSSGFDWQVVWDEMERQEKDRFERFSVVLLESLDYLYEQTGIRAPFYRKLLRHVLDYEIGRQIRDGGKTLTDVISALHGGDITEKMIRNRVDYLEKKGFLKKKKQGNEVYLDPKERIVLNIPSNAQLSTYEKAIQSVDSISIKLGLSEHAKQKAREIVDRLNNANLLGGRSPKATAAAAVHVAVIMSGEAHRSSAKEIARAAEINPVSLYANYKRIKIHLRL</sequence>
<feature type="domain" description="Transcription factor TFIIB cyclin-like" evidence="1">
    <location>
        <begin position="585"/>
        <end position="671"/>
    </location>
</feature>
<dbReference type="HOGENOM" id="CLU_468992_0_0_2"/>
<dbReference type="GeneID" id="74945375"/>
<gene>
    <name evidence="2" type="ORF">NVIE_001130</name>
</gene>
<name>A0A060HFZ8_9ARCH</name>
<dbReference type="OrthoDB" id="12113at2157"/>
<dbReference type="InterPro" id="IPR036915">
    <property type="entry name" value="Cyclin-like_sf"/>
</dbReference>
<dbReference type="Gene3D" id="1.10.472.10">
    <property type="entry name" value="Cyclin-like"/>
    <property type="match status" value="1"/>
</dbReference>
<dbReference type="SUPFAM" id="SSF47954">
    <property type="entry name" value="Cyclin-like"/>
    <property type="match status" value="1"/>
</dbReference>